<comment type="caution">
    <text evidence="3">The sequence shown here is derived from an EMBL/GenBank/DDBJ whole genome shotgun (WGS) entry which is preliminary data.</text>
</comment>
<dbReference type="AlphaFoldDB" id="A0A2T1F814"/>
<dbReference type="InterPro" id="IPR001279">
    <property type="entry name" value="Metallo-B-lactamas"/>
</dbReference>
<dbReference type="OrthoDB" id="3204284at2"/>
<gene>
    <name evidence="3" type="ORF">C7B77_27670</name>
</gene>
<dbReference type="Proteomes" id="UP000238937">
    <property type="component" value="Unassembled WGS sequence"/>
</dbReference>
<accession>A0A2T1F814</accession>
<dbReference type="PANTHER" id="PTHR43546">
    <property type="entry name" value="UPF0173 METAL-DEPENDENT HYDROLASE MJ1163-RELATED"/>
    <property type="match status" value="1"/>
</dbReference>
<proteinExistence type="predicted"/>
<evidence type="ECO:0000259" key="2">
    <source>
        <dbReference type="Pfam" id="PF12706"/>
    </source>
</evidence>
<keyword evidence="4" id="KW-1185">Reference proteome</keyword>
<name>A0A2T1F814_9CYAN</name>
<dbReference type="PANTHER" id="PTHR43546:SF8">
    <property type="entry name" value="METALLO-BETA-LACTAMASE DOMAIN-CONTAINING PROTEIN"/>
    <property type="match status" value="1"/>
</dbReference>
<evidence type="ECO:0000313" key="4">
    <source>
        <dbReference type="Proteomes" id="UP000238937"/>
    </source>
</evidence>
<dbReference type="Pfam" id="PF12706">
    <property type="entry name" value="Lactamase_B_2"/>
    <property type="match status" value="1"/>
</dbReference>
<dbReference type="InterPro" id="IPR036866">
    <property type="entry name" value="RibonucZ/Hydroxyglut_hydro"/>
</dbReference>
<keyword evidence="1" id="KW-0472">Membrane</keyword>
<feature type="transmembrane region" description="Helical" evidence="1">
    <location>
        <begin position="328"/>
        <end position="347"/>
    </location>
</feature>
<keyword evidence="1" id="KW-0812">Transmembrane</keyword>
<dbReference type="SUPFAM" id="SSF55718">
    <property type="entry name" value="SCP-like"/>
    <property type="match status" value="1"/>
</dbReference>
<dbReference type="InterPro" id="IPR036527">
    <property type="entry name" value="SCP2_sterol-bd_dom_sf"/>
</dbReference>
<keyword evidence="1" id="KW-1133">Transmembrane helix</keyword>
<dbReference type="RefSeq" id="WP_106312646.1">
    <property type="nucleotide sequence ID" value="NZ_PVWO01000645.1"/>
</dbReference>
<dbReference type="SUPFAM" id="SSF56281">
    <property type="entry name" value="Metallo-hydrolase/oxidoreductase"/>
    <property type="match status" value="1"/>
</dbReference>
<dbReference type="EMBL" id="PVWO01000645">
    <property type="protein sequence ID" value="PSB41133.1"/>
    <property type="molecule type" value="Genomic_DNA"/>
</dbReference>
<feature type="domain" description="Metallo-beta-lactamase" evidence="2">
    <location>
        <begin position="35"/>
        <end position="216"/>
    </location>
</feature>
<evidence type="ECO:0000256" key="1">
    <source>
        <dbReference type="SAM" id="Phobius"/>
    </source>
</evidence>
<reference evidence="3 4" key="1">
    <citation type="submission" date="2018-03" db="EMBL/GenBank/DDBJ databases">
        <title>The ancient ancestry and fast evolution of plastids.</title>
        <authorList>
            <person name="Moore K.R."/>
            <person name="Magnabosco C."/>
            <person name="Momper L."/>
            <person name="Gold D.A."/>
            <person name="Bosak T."/>
            <person name="Fournier G.P."/>
        </authorList>
    </citation>
    <scope>NUCLEOTIDE SEQUENCE [LARGE SCALE GENOMIC DNA]</scope>
    <source>
        <strain evidence="3 4">CCALA 037</strain>
    </source>
</reference>
<dbReference type="InterPro" id="IPR050114">
    <property type="entry name" value="UPF0173_UPF0282_UlaG_hydrolase"/>
</dbReference>
<sequence>MVLTRSEVASTSMQVTWLGHACLLVETPHHNLITDPWLVDPCLYEIVVHAQEPGKTLDSLPKIDTICITHTHYDHFDPRTLQHLNRQATVVIPPSPARRLAEKLRNLGFTNIISLPDWQSTEVGGLNITNVPSCGIPEECGFLIGDGTSTIFHAADSIYWPHSKRLKQTPIDLAFLPYTGWDITGVIGINELKQWQPNWDETAQWATSIGAQTIVPASCDQFWSPQSLQWLNDRIHPGTPAAFAEAIATHAQQHPEFKSEVVVMTPGSTWSRSLGFKLAPPPSAPPTLPEPLVVPTDRAGVTQADVLASAREFVSSRRRQLFALTNQGLTYIYGVLIFLSTSYTFYLKDLDVYLRMRLWTPQGIDLIPATQVKPQTLVMEMSAQDARDLFARRIDMEMLVMAGRLKVRCGRENPNLLSFYALEYLFVKDDYTDLLAHSQNMAFR</sequence>
<evidence type="ECO:0000313" key="3">
    <source>
        <dbReference type="EMBL" id="PSB41133.1"/>
    </source>
</evidence>
<organism evidence="3 4">
    <name type="scientific">Chamaesiphon polymorphus CCALA 037</name>
    <dbReference type="NCBI Taxonomy" id="2107692"/>
    <lineage>
        <taxon>Bacteria</taxon>
        <taxon>Bacillati</taxon>
        <taxon>Cyanobacteriota</taxon>
        <taxon>Cyanophyceae</taxon>
        <taxon>Gomontiellales</taxon>
        <taxon>Chamaesiphonaceae</taxon>
        <taxon>Chamaesiphon</taxon>
    </lineage>
</organism>
<protein>
    <recommendedName>
        <fullName evidence="2">Metallo-beta-lactamase domain-containing protein</fullName>
    </recommendedName>
</protein>
<dbReference type="Gene3D" id="3.60.15.10">
    <property type="entry name" value="Ribonuclease Z/Hydroxyacylglutathione hydrolase-like"/>
    <property type="match status" value="1"/>
</dbReference>